<name>A0A811TA06_9EURY</name>
<gene>
    <name evidence="1" type="ORF">CHKLHMKO_00316</name>
</gene>
<dbReference type="SUPFAM" id="SSF48208">
    <property type="entry name" value="Six-hairpin glycosidases"/>
    <property type="match status" value="1"/>
</dbReference>
<evidence type="ECO:0000313" key="2">
    <source>
        <dbReference type="Proteomes" id="UP000610373"/>
    </source>
</evidence>
<protein>
    <submittedName>
        <fullName evidence="1">Uncharacterized protein</fullName>
    </submittedName>
</protein>
<evidence type="ECO:0000313" key="1">
    <source>
        <dbReference type="EMBL" id="CAD6492628.1"/>
    </source>
</evidence>
<dbReference type="Proteomes" id="UP000610373">
    <property type="component" value="Unassembled WGS sequence"/>
</dbReference>
<dbReference type="AlphaFoldDB" id="A0A811TA06"/>
<dbReference type="InterPro" id="IPR008929">
    <property type="entry name" value="Chondroitin_lyas"/>
</dbReference>
<dbReference type="InterPro" id="IPR008928">
    <property type="entry name" value="6-hairpin_glycosidase_sf"/>
</dbReference>
<dbReference type="Gene3D" id="1.50.10.100">
    <property type="entry name" value="Chondroitin AC/alginate lyase"/>
    <property type="match status" value="1"/>
</dbReference>
<sequence>MISGEVYAKKAISQIPRILSMLDRNEFSPTYGCFDRIYWLDKSIDFSSAILQLHAHNLALVYSHKYPENPFYKQEKIKKWCFAGMGYWIQIQHKDGSFDEFYPNERGWAGPTGFLLFSMLDSYSLLKDEMPPPLEEKFLEAAQKAAKYLAKYDEAGILANHHAMALLPIYYAYKLIGDDYLLKSFYKKFEFFEGLQSAEGWFLEYDGADPGYLSATVSFLGKIYKLTDDEELKSRILKIVEKAIGFSSYFVYPNKFYAGTIGSRQTLHFYPHGYEIFCDKFPLARRIADKMLEGLAEGKLVPPEIMPWRYLGYRVQEYLLAYLDYNPAPVGDIIKLPYERTKFVKFFDDAKMLIVKKPNYYLVSNLAKGGVIKLFSADGELIYNDCGIIGKLEDGKIVTTQWIDKDYKINSVGNEGTVEGELNFAPFKLPTPLTMMAFRAGLLSLGWNTKLSYWLKGAIRNLFITKTKKAPAKFCRKIIFNENDLEVYDVIKLKTSKKIVSLKIGDEFSVRYVPQSLYFQSQELSIDGFRLDSDALEKLNQDKEATFKRLINPVKKEIKFEVI</sequence>
<dbReference type="EMBL" id="CAJHIO010000015">
    <property type="protein sequence ID" value="CAD6492628.1"/>
    <property type="molecule type" value="Genomic_DNA"/>
</dbReference>
<organism evidence="1 2">
    <name type="scientific">Candidatus Argoarchaeum ethanivorans</name>
    <dbReference type="NCBI Taxonomy" id="2608793"/>
    <lineage>
        <taxon>Archaea</taxon>
        <taxon>Methanobacteriati</taxon>
        <taxon>Methanobacteriota</taxon>
        <taxon>Stenosarchaea group</taxon>
        <taxon>Methanomicrobia</taxon>
        <taxon>Methanosarcinales</taxon>
        <taxon>Methanosarcinales incertae sedis</taxon>
        <taxon>GOM Arc I cluster</taxon>
        <taxon>Candidatus Argoarchaeum</taxon>
    </lineage>
</organism>
<reference evidence="1" key="1">
    <citation type="submission" date="2020-10" db="EMBL/GenBank/DDBJ databases">
        <authorList>
            <person name="Hahn C.J."/>
            <person name="Laso-Perez R."/>
            <person name="Vulcano F."/>
            <person name="Vaziourakis K.-M."/>
            <person name="Stokke R."/>
            <person name="Steen I.H."/>
            <person name="Teske A."/>
            <person name="Boetius A."/>
            <person name="Liebeke M."/>
            <person name="Amann R."/>
            <person name="Knittel K."/>
        </authorList>
    </citation>
    <scope>NUCLEOTIDE SEQUENCE</scope>
    <source>
        <strain evidence="1">Gfbio:e3339647-f889-4370-9287-4fb5cb688e4c:AG392O15_GoMArc1</strain>
    </source>
</reference>
<accession>A0A811TA06</accession>
<dbReference type="GO" id="GO:0005975">
    <property type="term" value="P:carbohydrate metabolic process"/>
    <property type="evidence" value="ECO:0007669"/>
    <property type="project" value="InterPro"/>
</dbReference>
<comment type="caution">
    <text evidence="1">The sequence shown here is derived from an EMBL/GenBank/DDBJ whole genome shotgun (WGS) entry which is preliminary data.</text>
</comment>
<proteinExistence type="predicted"/>